<gene>
    <name evidence="5" type="ORF">JKP88DRAFT_273017</name>
</gene>
<dbReference type="GO" id="GO:0003886">
    <property type="term" value="F:DNA (cytosine-5-)-methyltransferase activity"/>
    <property type="evidence" value="ECO:0007669"/>
    <property type="project" value="UniProtKB-EC"/>
</dbReference>
<dbReference type="OrthoDB" id="414133at2759"/>
<dbReference type="PANTHER" id="PTHR10629:SF52">
    <property type="entry name" value="DNA (CYTOSINE-5)-METHYLTRANSFERASE 1"/>
    <property type="match status" value="1"/>
</dbReference>
<dbReference type="PANTHER" id="PTHR10629">
    <property type="entry name" value="CYTOSINE-SPECIFIC METHYLTRANSFERASE"/>
    <property type="match status" value="1"/>
</dbReference>
<protein>
    <recommendedName>
        <fullName evidence="1">DNA (cytosine-5-)-methyltransferase</fullName>
        <ecNumber evidence="1">2.1.1.37</ecNumber>
    </recommendedName>
</protein>
<accession>A0A835YX35</accession>
<dbReference type="GO" id="GO:0003677">
    <property type="term" value="F:DNA binding"/>
    <property type="evidence" value="ECO:0007669"/>
    <property type="project" value="TreeGrafter"/>
</dbReference>
<keyword evidence="2 5" id="KW-0489">Methyltransferase</keyword>
<comment type="caution">
    <text evidence="5">The sequence shown here is derived from an EMBL/GenBank/DDBJ whole genome shotgun (WGS) entry which is preliminary data.</text>
</comment>
<dbReference type="GO" id="GO:0032259">
    <property type="term" value="P:methylation"/>
    <property type="evidence" value="ECO:0007669"/>
    <property type="project" value="UniProtKB-KW"/>
</dbReference>
<dbReference type="InterPro" id="IPR050390">
    <property type="entry name" value="C5-Methyltransferase"/>
</dbReference>
<dbReference type="Proteomes" id="UP000664859">
    <property type="component" value="Unassembled WGS sequence"/>
</dbReference>
<dbReference type="GO" id="GO:0044027">
    <property type="term" value="P:negative regulation of gene expression via chromosomal CpG island methylation"/>
    <property type="evidence" value="ECO:0007669"/>
    <property type="project" value="TreeGrafter"/>
</dbReference>
<dbReference type="InterPro" id="IPR029063">
    <property type="entry name" value="SAM-dependent_MTases_sf"/>
</dbReference>
<dbReference type="SUPFAM" id="SSF53335">
    <property type="entry name" value="S-adenosyl-L-methionine-dependent methyltransferases"/>
    <property type="match status" value="1"/>
</dbReference>
<evidence type="ECO:0000256" key="2">
    <source>
        <dbReference type="ARBA" id="ARBA00022603"/>
    </source>
</evidence>
<keyword evidence="6" id="KW-1185">Reference proteome</keyword>
<evidence type="ECO:0000256" key="3">
    <source>
        <dbReference type="ARBA" id="ARBA00022679"/>
    </source>
</evidence>
<reference evidence="5" key="1">
    <citation type="submission" date="2021-02" db="EMBL/GenBank/DDBJ databases">
        <title>First Annotated Genome of the Yellow-green Alga Tribonema minus.</title>
        <authorList>
            <person name="Mahan K.M."/>
        </authorList>
    </citation>
    <scope>NUCLEOTIDE SEQUENCE</scope>
    <source>
        <strain evidence="5">UTEX B ZZ1240</strain>
    </source>
</reference>
<proteinExistence type="predicted"/>
<organism evidence="5 6">
    <name type="scientific">Tribonema minus</name>
    <dbReference type="NCBI Taxonomy" id="303371"/>
    <lineage>
        <taxon>Eukaryota</taxon>
        <taxon>Sar</taxon>
        <taxon>Stramenopiles</taxon>
        <taxon>Ochrophyta</taxon>
        <taxon>PX clade</taxon>
        <taxon>Xanthophyceae</taxon>
        <taxon>Tribonematales</taxon>
        <taxon>Tribonemataceae</taxon>
        <taxon>Tribonema</taxon>
    </lineage>
</organism>
<dbReference type="PRINTS" id="PR00105">
    <property type="entry name" value="C5METTRFRASE"/>
</dbReference>
<keyword evidence="4" id="KW-0949">S-adenosyl-L-methionine</keyword>
<dbReference type="GO" id="GO:0005634">
    <property type="term" value="C:nucleus"/>
    <property type="evidence" value="ECO:0007669"/>
    <property type="project" value="TreeGrafter"/>
</dbReference>
<keyword evidence="3 5" id="KW-0808">Transferase</keyword>
<dbReference type="InterPro" id="IPR001525">
    <property type="entry name" value="C5_MeTfrase"/>
</dbReference>
<evidence type="ECO:0000313" key="5">
    <source>
        <dbReference type="EMBL" id="KAG5183046.1"/>
    </source>
</evidence>
<dbReference type="Pfam" id="PF00145">
    <property type="entry name" value="DNA_methylase"/>
    <property type="match status" value="1"/>
</dbReference>
<dbReference type="AlphaFoldDB" id="A0A835YX35"/>
<name>A0A835YX35_9STRA</name>
<dbReference type="EMBL" id="JAFCMP010000223">
    <property type="protein sequence ID" value="KAG5183046.1"/>
    <property type="molecule type" value="Genomic_DNA"/>
</dbReference>
<sequence length="213" mass="23309">MIYLIDLFCGAGGFSEGARQSGAVVILAVDRWRAALDVHAANHTTPSASCEHWCEELGGDPEAFATRLRHVVSRRVPPGGHVHLHASPPCQNLCGANTRRREGEGLRLVEWSFKLMECCAEFHSFTVEQVASPTLLRTYEHIPHRVYDMSVHGVPQIRKRVIFGDAPMLPVLRQIPLPARALEVPALEPLAGCVAPRTLCAVGGPLAKRLEGM</sequence>
<evidence type="ECO:0000256" key="1">
    <source>
        <dbReference type="ARBA" id="ARBA00011975"/>
    </source>
</evidence>
<evidence type="ECO:0000313" key="6">
    <source>
        <dbReference type="Proteomes" id="UP000664859"/>
    </source>
</evidence>
<evidence type="ECO:0000256" key="4">
    <source>
        <dbReference type="ARBA" id="ARBA00022691"/>
    </source>
</evidence>
<dbReference type="Gene3D" id="3.40.50.150">
    <property type="entry name" value="Vaccinia Virus protein VP39"/>
    <property type="match status" value="1"/>
</dbReference>
<dbReference type="EC" id="2.1.1.37" evidence="1"/>